<feature type="non-terminal residue" evidence="1">
    <location>
        <position position="116"/>
    </location>
</feature>
<proteinExistence type="predicted"/>
<dbReference type="AlphaFoldDB" id="A0A6M0RES5"/>
<protein>
    <submittedName>
        <fullName evidence="1">Uncharacterized protein</fullName>
    </submittedName>
</protein>
<reference evidence="1 2" key="1">
    <citation type="submission" date="2019-04" db="EMBL/GenBank/DDBJ databases">
        <title>Genome sequencing of Clostridium botulinum Groups I-IV and Clostridium butyricum.</title>
        <authorList>
            <person name="Brunt J."/>
            <person name="Van Vliet A.H.M."/>
            <person name="Stringer S.C."/>
            <person name="Carter A.T."/>
            <person name="Peck M.W."/>
        </authorList>
    </citation>
    <scope>NUCLEOTIDE SEQUENCE [LARGE SCALE GENOMIC DNA]</scope>
    <source>
        <strain evidence="1 2">IFR 18/094</strain>
    </source>
</reference>
<name>A0A6M0RES5_9CLOT</name>
<dbReference type="EMBL" id="SXDP01000021">
    <property type="protein sequence ID" value="NEZ48018.1"/>
    <property type="molecule type" value="Genomic_DNA"/>
</dbReference>
<keyword evidence="2" id="KW-1185">Reference proteome</keyword>
<dbReference type="RefSeq" id="WP_163250032.1">
    <property type="nucleotide sequence ID" value="NZ_SXDP01000021.1"/>
</dbReference>
<gene>
    <name evidence="1" type="ORF">FDF74_12640</name>
</gene>
<evidence type="ECO:0000313" key="2">
    <source>
        <dbReference type="Proteomes" id="UP000473885"/>
    </source>
</evidence>
<accession>A0A6M0RES5</accession>
<comment type="caution">
    <text evidence="1">The sequence shown here is derived from an EMBL/GenBank/DDBJ whole genome shotgun (WGS) entry which is preliminary data.</text>
</comment>
<sequence length="116" mass="12949">MATSIYKKIGFKDRQDTKPDTYLVDGVAKIIEKDNSGLVQAGTNLNQENLDHIEEGILQNSRNINELDKKIGNHAELIENNTSQLDDNAKELKTKIPKPTKAVENNIAIFNSTKDV</sequence>
<dbReference type="Proteomes" id="UP000473885">
    <property type="component" value="Unassembled WGS sequence"/>
</dbReference>
<organism evidence="1 2">
    <name type="scientific">Clostridium niameyense</name>
    <dbReference type="NCBI Taxonomy" id="1622073"/>
    <lineage>
        <taxon>Bacteria</taxon>
        <taxon>Bacillati</taxon>
        <taxon>Bacillota</taxon>
        <taxon>Clostridia</taxon>
        <taxon>Eubacteriales</taxon>
        <taxon>Clostridiaceae</taxon>
        <taxon>Clostridium</taxon>
    </lineage>
</organism>
<evidence type="ECO:0000313" key="1">
    <source>
        <dbReference type="EMBL" id="NEZ48018.1"/>
    </source>
</evidence>